<proteinExistence type="predicted"/>
<dbReference type="AlphaFoldDB" id="A0A6A6TH41"/>
<evidence type="ECO:0000313" key="1">
    <source>
        <dbReference type="EMBL" id="KAF2659230.1"/>
    </source>
</evidence>
<evidence type="ECO:0000313" key="2">
    <source>
        <dbReference type="Proteomes" id="UP000799324"/>
    </source>
</evidence>
<keyword evidence="2" id="KW-1185">Reference proteome</keyword>
<organism evidence="1 2">
    <name type="scientific">Lophiostoma macrostomum CBS 122681</name>
    <dbReference type="NCBI Taxonomy" id="1314788"/>
    <lineage>
        <taxon>Eukaryota</taxon>
        <taxon>Fungi</taxon>
        <taxon>Dikarya</taxon>
        <taxon>Ascomycota</taxon>
        <taxon>Pezizomycotina</taxon>
        <taxon>Dothideomycetes</taxon>
        <taxon>Pleosporomycetidae</taxon>
        <taxon>Pleosporales</taxon>
        <taxon>Lophiostomataceae</taxon>
        <taxon>Lophiostoma</taxon>
    </lineage>
</organism>
<reference evidence="1" key="1">
    <citation type="journal article" date="2020" name="Stud. Mycol.">
        <title>101 Dothideomycetes genomes: a test case for predicting lifestyles and emergence of pathogens.</title>
        <authorList>
            <person name="Haridas S."/>
            <person name="Albert R."/>
            <person name="Binder M."/>
            <person name="Bloem J."/>
            <person name="Labutti K."/>
            <person name="Salamov A."/>
            <person name="Andreopoulos B."/>
            <person name="Baker S."/>
            <person name="Barry K."/>
            <person name="Bills G."/>
            <person name="Bluhm B."/>
            <person name="Cannon C."/>
            <person name="Castanera R."/>
            <person name="Culley D."/>
            <person name="Daum C."/>
            <person name="Ezra D."/>
            <person name="Gonzalez J."/>
            <person name="Henrissat B."/>
            <person name="Kuo A."/>
            <person name="Liang C."/>
            <person name="Lipzen A."/>
            <person name="Lutzoni F."/>
            <person name="Magnuson J."/>
            <person name="Mondo S."/>
            <person name="Nolan M."/>
            <person name="Ohm R."/>
            <person name="Pangilinan J."/>
            <person name="Park H.-J."/>
            <person name="Ramirez L."/>
            <person name="Alfaro M."/>
            <person name="Sun H."/>
            <person name="Tritt A."/>
            <person name="Yoshinaga Y."/>
            <person name="Zwiers L.-H."/>
            <person name="Turgeon B."/>
            <person name="Goodwin S."/>
            <person name="Spatafora J."/>
            <person name="Crous P."/>
            <person name="Grigoriev I."/>
        </authorList>
    </citation>
    <scope>NUCLEOTIDE SEQUENCE</scope>
    <source>
        <strain evidence="1">CBS 122681</strain>
    </source>
</reference>
<dbReference type="Proteomes" id="UP000799324">
    <property type="component" value="Unassembled WGS sequence"/>
</dbReference>
<gene>
    <name evidence="1" type="ORF">K491DRAFT_203175</name>
</gene>
<dbReference type="EMBL" id="MU004308">
    <property type="protein sequence ID" value="KAF2659230.1"/>
    <property type="molecule type" value="Genomic_DNA"/>
</dbReference>
<sequence>MRIPNILEKHARYEETKRASEINTLVSSLLTSTPQNVSSSHLPHNLRRITPRHARERRTRPIHRLGLRSRALIDSRRCRKTRRHRLDRHNPLLDLYNISLPLPPYLPLHPRNRFLQITRCVRSVWTGRRNAGQRDSRRDRWTETRRLWFIRRCEGGQGDGRRCTSTAWAFPCCRQRHWTFLLLRLLRLRSFGELPDGSAGWGRGDGAYVGADEHGAGYWFGYDCSFGTGWCGSLAVD</sequence>
<accession>A0A6A6TH41</accession>
<protein>
    <submittedName>
        <fullName evidence="1">Uncharacterized protein</fullName>
    </submittedName>
</protein>
<name>A0A6A6TH41_9PLEO</name>